<feature type="compositionally biased region" description="Polar residues" evidence="1">
    <location>
        <begin position="123"/>
        <end position="140"/>
    </location>
</feature>
<feature type="region of interest" description="Disordered" evidence="1">
    <location>
        <begin position="200"/>
        <end position="233"/>
    </location>
</feature>
<dbReference type="EMBL" id="KB445811">
    <property type="protein sequence ID" value="EMD32410.1"/>
    <property type="molecule type" value="Genomic_DNA"/>
</dbReference>
<name>M2QJY6_CERS8</name>
<proteinExistence type="predicted"/>
<dbReference type="Proteomes" id="UP000016930">
    <property type="component" value="Unassembled WGS sequence"/>
</dbReference>
<feature type="compositionally biased region" description="Polar residues" evidence="1">
    <location>
        <begin position="209"/>
        <end position="218"/>
    </location>
</feature>
<evidence type="ECO:0000256" key="1">
    <source>
        <dbReference type="SAM" id="MobiDB-lite"/>
    </source>
</evidence>
<evidence type="ECO:0000313" key="3">
    <source>
        <dbReference type="Proteomes" id="UP000016930"/>
    </source>
</evidence>
<keyword evidence="3" id="KW-1185">Reference proteome</keyword>
<organism evidence="2 3">
    <name type="scientific">Ceriporiopsis subvermispora (strain B)</name>
    <name type="common">White-rot fungus</name>
    <name type="synonym">Gelatoporia subvermispora</name>
    <dbReference type="NCBI Taxonomy" id="914234"/>
    <lineage>
        <taxon>Eukaryota</taxon>
        <taxon>Fungi</taxon>
        <taxon>Dikarya</taxon>
        <taxon>Basidiomycota</taxon>
        <taxon>Agaricomycotina</taxon>
        <taxon>Agaricomycetes</taxon>
        <taxon>Polyporales</taxon>
        <taxon>Gelatoporiaceae</taxon>
        <taxon>Gelatoporia</taxon>
    </lineage>
</organism>
<evidence type="ECO:0000313" key="2">
    <source>
        <dbReference type="EMBL" id="EMD32410.1"/>
    </source>
</evidence>
<reference evidence="2 3" key="1">
    <citation type="journal article" date="2012" name="Proc. Natl. Acad. Sci. U.S.A.">
        <title>Comparative genomics of Ceriporiopsis subvermispora and Phanerochaete chrysosporium provide insight into selective ligninolysis.</title>
        <authorList>
            <person name="Fernandez-Fueyo E."/>
            <person name="Ruiz-Duenas F.J."/>
            <person name="Ferreira P."/>
            <person name="Floudas D."/>
            <person name="Hibbett D.S."/>
            <person name="Canessa P."/>
            <person name="Larrondo L.F."/>
            <person name="James T.Y."/>
            <person name="Seelenfreund D."/>
            <person name="Lobos S."/>
            <person name="Polanco R."/>
            <person name="Tello M."/>
            <person name="Honda Y."/>
            <person name="Watanabe T."/>
            <person name="Watanabe T."/>
            <person name="Ryu J.S."/>
            <person name="Kubicek C.P."/>
            <person name="Schmoll M."/>
            <person name="Gaskell J."/>
            <person name="Hammel K.E."/>
            <person name="St John F.J."/>
            <person name="Vanden Wymelenberg A."/>
            <person name="Sabat G."/>
            <person name="Splinter BonDurant S."/>
            <person name="Syed K."/>
            <person name="Yadav J.S."/>
            <person name="Doddapaneni H."/>
            <person name="Subramanian V."/>
            <person name="Lavin J.L."/>
            <person name="Oguiza J.A."/>
            <person name="Perez G."/>
            <person name="Pisabarro A.G."/>
            <person name="Ramirez L."/>
            <person name="Santoyo F."/>
            <person name="Master E."/>
            <person name="Coutinho P.M."/>
            <person name="Henrissat B."/>
            <person name="Lombard V."/>
            <person name="Magnuson J.K."/>
            <person name="Kuees U."/>
            <person name="Hori C."/>
            <person name="Igarashi K."/>
            <person name="Samejima M."/>
            <person name="Held B.W."/>
            <person name="Barry K.W."/>
            <person name="LaButti K.M."/>
            <person name="Lapidus A."/>
            <person name="Lindquist E.A."/>
            <person name="Lucas S.M."/>
            <person name="Riley R."/>
            <person name="Salamov A.A."/>
            <person name="Hoffmeister D."/>
            <person name="Schwenk D."/>
            <person name="Hadar Y."/>
            <person name="Yarden O."/>
            <person name="de Vries R.P."/>
            <person name="Wiebenga A."/>
            <person name="Stenlid J."/>
            <person name="Eastwood D."/>
            <person name="Grigoriev I.V."/>
            <person name="Berka R.M."/>
            <person name="Blanchette R.A."/>
            <person name="Kersten P."/>
            <person name="Martinez A.T."/>
            <person name="Vicuna R."/>
            <person name="Cullen D."/>
        </authorList>
    </citation>
    <scope>NUCLEOTIDE SEQUENCE [LARGE SCALE GENOMIC DNA]</scope>
    <source>
        <strain evidence="2 3">B</strain>
    </source>
</reference>
<dbReference type="HOGENOM" id="CLU_500565_0_0_1"/>
<sequence>MDFTPRPPSVLPLWDQVRSRARGCTNPMGAAVRGEDGSGLKVLCALTRRWQIRVGGVGLPQRHMLAHDFAGCRPWQVAKFGGGGRGGHCSIRSQPVNALQENMSADGPHASRAPSYTPRQRGCPSSSDVHSGSRTASHLSMRSGLGRLQSRETVVCSSHLTYVGRSRASGQVRSGSASTSAGSFGPRICVDFARSRAGDGGVDLHRPAQTRSGDNGNGNIARGQGGEDSGGSSVVMKTLRGRRRHNHESGGKLSHTVKVAFALDGRRTRQRAVGCHAVARQCRHVAGSVVAAVTGLVSSPAGRPERESAIAGKCDSCTCSASARCTQVLTGRLAWDPRLGFASCTAEVRLAANAQGAWSHNKLMTKEDSKGATYCRYYGYCGYPDIQVSGYCGCSHRQKRGGGDAHGVASGLPMYAISFQSNESSEKPMLLWYLPGVHHHIHLPVSSRLEHCQEHAPEQHVDHLQRTSSSVRGCAGMCDKEGRRRTRFSRAIQHPCRSSTPTPILGCTPLTHVNVLQHWILIQVWPPRLYYNLSTPVVNMLCLS</sequence>
<dbReference type="AlphaFoldDB" id="M2QJY6"/>
<accession>M2QJY6</accession>
<gene>
    <name evidence="2" type="ORF">CERSUDRAFT_126818</name>
</gene>
<feature type="region of interest" description="Disordered" evidence="1">
    <location>
        <begin position="102"/>
        <end position="144"/>
    </location>
</feature>
<protein>
    <submittedName>
        <fullName evidence="2">Uncharacterized protein</fullName>
    </submittedName>
</protein>